<evidence type="ECO:0000256" key="3">
    <source>
        <dbReference type="SAM" id="MobiDB-lite"/>
    </source>
</evidence>
<dbReference type="SUPFAM" id="SSF53850">
    <property type="entry name" value="Periplasmic binding protein-like II"/>
    <property type="match status" value="2"/>
</dbReference>
<feature type="compositionally biased region" description="Low complexity" evidence="3">
    <location>
        <begin position="29"/>
        <end position="46"/>
    </location>
</feature>
<keyword evidence="4" id="KW-0732">Signal</keyword>
<protein>
    <submittedName>
        <fullName evidence="5">Alpha-glucosides-binding periplasmic protein AglE (Modular protein)</fullName>
    </submittedName>
</protein>
<dbReference type="InterPro" id="IPR050490">
    <property type="entry name" value="Bact_solute-bd_prot1"/>
</dbReference>
<proteinExistence type="inferred from homology"/>
<feature type="region of interest" description="Disordered" evidence="3">
    <location>
        <begin position="29"/>
        <end position="63"/>
    </location>
</feature>
<feature type="chain" id="PRO_5008240495" evidence="4">
    <location>
        <begin position="28"/>
        <end position="919"/>
    </location>
</feature>
<feature type="signal peptide" evidence="4">
    <location>
        <begin position="1"/>
        <end position="27"/>
    </location>
</feature>
<organism evidence="5 6">
    <name type="scientific">Candidatus Promineifilum breve</name>
    <dbReference type="NCBI Taxonomy" id="1806508"/>
    <lineage>
        <taxon>Bacteria</taxon>
        <taxon>Bacillati</taxon>
        <taxon>Chloroflexota</taxon>
        <taxon>Ardenticatenia</taxon>
        <taxon>Candidatus Promineifilales</taxon>
        <taxon>Candidatus Promineifilaceae</taxon>
        <taxon>Candidatus Promineifilum</taxon>
    </lineage>
</organism>
<comment type="similarity">
    <text evidence="1">Belongs to the bacterial solute-binding protein 1 family.</text>
</comment>
<dbReference type="PANTHER" id="PTHR43649">
    <property type="entry name" value="ARABINOSE-BINDING PROTEIN-RELATED"/>
    <property type="match status" value="1"/>
</dbReference>
<evidence type="ECO:0000313" key="5">
    <source>
        <dbReference type="EMBL" id="CUS02726.2"/>
    </source>
</evidence>
<reference evidence="5" key="1">
    <citation type="submission" date="2016-01" db="EMBL/GenBank/DDBJ databases">
        <authorList>
            <person name="Mcilroy J.S."/>
            <person name="Karst M S."/>
            <person name="Albertsen M."/>
        </authorList>
    </citation>
    <scope>NUCLEOTIDE SEQUENCE</scope>
    <source>
        <strain evidence="5">Cfx-K</strain>
    </source>
</reference>
<accession>A0A160SZA6</accession>
<dbReference type="KEGG" id="pbf:CFX0092_A0848"/>
<name>A0A160SZA6_9CHLR</name>
<keyword evidence="2" id="KW-0813">Transport</keyword>
<evidence type="ECO:0000313" key="6">
    <source>
        <dbReference type="Proteomes" id="UP000215027"/>
    </source>
</evidence>
<evidence type="ECO:0000256" key="4">
    <source>
        <dbReference type="SAM" id="SignalP"/>
    </source>
</evidence>
<keyword evidence="6" id="KW-1185">Reference proteome</keyword>
<evidence type="ECO:0000256" key="2">
    <source>
        <dbReference type="ARBA" id="ARBA00022448"/>
    </source>
</evidence>
<dbReference type="Gene3D" id="3.40.190.10">
    <property type="entry name" value="Periplasmic binding protein-like II"/>
    <property type="match status" value="4"/>
</dbReference>
<sequence length="919" mass="98766">MSKFGRFTILSLLLVLALALVACGGGAQEATPTEAPAVEEAAPTEEAAPEEEAEAPAEEEAEVPAEAGAMSFMAGGALEAAMAGEYAGTVVVVDGPFADADTVKFEQSMIAFEEATGIDVQYIGGKEFEGSIGVRVDAGDAPDIADFPQPGLLATFVRQGKIIDVSTFLSEEWLSQQYNQSWRDMATIEGPDGAMEAGVFHRFNGKSLVWYPKAAFDEAGYTVPETWAELLELTQLIADDGDPAWCIGIESGAATGWPATDWTEETMLRTTSLENYDAWVRGELPFDSPEVRTAIGAWEEIWFNPDFVYGGTSGIVSTNFGDSPAPMFEDPPGCWLHKQGNFITGFFPEGAVAGEDYSFFYLPPIDEAYGRPFLVAGDIMAMFNDRPEVRALMEFFTTPQSASGWLETGGALSAHQTATPEMYGVDLERGIAELVAQATSFRFDGSDLMPGEVGGGSFWKGMTDFVSGAADLDTVLPEIDASWPEGVAGQAQEETEEPAAAAMAMIAGGFMEQAMNGDFTGTVVTVDGPFADADTVKFEQSMASFEEATGIDIQYIGGKEFEGSIGVRVDAGDAPDIADFPQPGLLATFVRQGKIIDVSTFLSEEWLSQQYNQSWRDMATIEGPDGAIEAGVFHRFNGKSLVWYPKAAFDEAGYTVPETWAELLELTQLIADDGDPAWCIGIESGAATGWPATDWTEETMLRTTSLENYDAWVRGELPFSSPEVTAAIGAWEEIWFNPDFVFGGTSGIVSTNFGDSPAPMFEDPPGCWLHKQGNFITGFFPEGAVAGEDYSFFYLPPIDESLGRPFLVAGDIMAMFNDRPEVRAVMEFFTTPQSASGWLETGGALSAHQTATPDMYGVDLERGIAELVAQATSFRFDGSDLMPGEVGGGSFWKGMTDFVSGAADLETVLGEIDASWPTE</sequence>
<dbReference type="PROSITE" id="PS51257">
    <property type="entry name" value="PROKAR_LIPOPROTEIN"/>
    <property type="match status" value="1"/>
</dbReference>
<dbReference type="AlphaFoldDB" id="A0A160SZA6"/>
<feature type="compositionally biased region" description="Acidic residues" evidence="3">
    <location>
        <begin position="47"/>
        <end position="63"/>
    </location>
</feature>
<dbReference type="EMBL" id="LN890655">
    <property type="protein sequence ID" value="CUS02726.2"/>
    <property type="molecule type" value="Genomic_DNA"/>
</dbReference>
<gene>
    <name evidence="5" type="primary">algE</name>
    <name evidence="5" type="ORF">CFX0092_A0848</name>
</gene>
<evidence type="ECO:0000256" key="1">
    <source>
        <dbReference type="ARBA" id="ARBA00008520"/>
    </source>
</evidence>
<dbReference type="RefSeq" id="WP_095042303.1">
    <property type="nucleotide sequence ID" value="NZ_LN890655.1"/>
</dbReference>
<dbReference type="PANTHER" id="PTHR43649:SF29">
    <property type="entry name" value="OSMOPROTECTIVE COMPOUNDS-BINDING PROTEIN GGTB"/>
    <property type="match status" value="1"/>
</dbReference>
<dbReference type="Proteomes" id="UP000215027">
    <property type="component" value="Chromosome I"/>
</dbReference>